<evidence type="ECO:0000313" key="1">
    <source>
        <dbReference type="EMBL" id="MBC4019028.1"/>
    </source>
</evidence>
<dbReference type="InterPro" id="IPR009057">
    <property type="entry name" value="Homeodomain-like_sf"/>
</dbReference>
<dbReference type="SUPFAM" id="SSF46689">
    <property type="entry name" value="Homeodomain-like"/>
    <property type="match status" value="1"/>
</dbReference>
<protein>
    <submittedName>
        <fullName evidence="1">Transposase</fullName>
    </submittedName>
</protein>
<sequence>MARTLSEDLRSRLIAAVEGGLSRRAAADRFGVAAATAVRWVRDWRATGATQAKAKGGDLRSGRIEVYRDAILAAVEAQVDITLVELSGMLHRQHGAAFAPSTVWRFLDRHAMTLKKN</sequence>
<organism evidence="1 2">
    <name type="scientific">Siccirubricoccus deserti</name>
    <dbReference type="NCBI Taxonomy" id="2013562"/>
    <lineage>
        <taxon>Bacteria</taxon>
        <taxon>Pseudomonadati</taxon>
        <taxon>Pseudomonadota</taxon>
        <taxon>Alphaproteobacteria</taxon>
        <taxon>Acetobacterales</taxon>
        <taxon>Roseomonadaceae</taxon>
        <taxon>Siccirubricoccus</taxon>
    </lineage>
</organism>
<keyword evidence="2" id="KW-1185">Reference proteome</keyword>
<reference evidence="1" key="1">
    <citation type="submission" date="2020-08" db="EMBL/GenBank/DDBJ databases">
        <authorList>
            <person name="Hu Y."/>
            <person name="Nguyen S.V."/>
            <person name="Li F."/>
            <person name="Fanning S."/>
        </authorList>
    </citation>
    <scope>NUCLEOTIDE SEQUENCE</scope>
    <source>
        <strain evidence="1">SYSU D8009</strain>
    </source>
</reference>
<gene>
    <name evidence="1" type="ORF">H7965_27700</name>
</gene>
<accession>A0A9X0R503</accession>
<evidence type="ECO:0000313" key="2">
    <source>
        <dbReference type="Proteomes" id="UP000600101"/>
    </source>
</evidence>
<name>A0A9X0R503_9PROT</name>
<dbReference type="InterPro" id="IPR036388">
    <property type="entry name" value="WH-like_DNA-bd_sf"/>
</dbReference>
<dbReference type="EMBL" id="JACOMF010000108">
    <property type="protein sequence ID" value="MBC4019028.1"/>
    <property type="molecule type" value="Genomic_DNA"/>
</dbReference>
<dbReference type="RefSeq" id="WP_186773763.1">
    <property type="nucleotide sequence ID" value="NZ_JACOMF010000108.1"/>
</dbReference>
<comment type="caution">
    <text evidence="1">The sequence shown here is derived from an EMBL/GenBank/DDBJ whole genome shotgun (WGS) entry which is preliminary data.</text>
</comment>
<proteinExistence type="predicted"/>
<dbReference type="AlphaFoldDB" id="A0A9X0R503"/>
<dbReference type="Pfam" id="PF13384">
    <property type="entry name" value="HTH_23"/>
    <property type="match status" value="1"/>
</dbReference>
<dbReference type="Gene3D" id="1.10.10.10">
    <property type="entry name" value="Winged helix-like DNA-binding domain superfamily/Winged helix DNA-binding domain"/>
    <property type="match status" value="1"/>
</dbReference>
<dbReference type="Proteomes" id="UP000600101">
    <property type="component" value="Unassembled WGS sequence"/>
</dbReference>